<evidence type="ECO:0000313" key="3">
    <source>
        <dbReference type="EMBL" id="KZP05181.1"/>
    </source>
</evidence>
<dbReference type="InterPro" id="IPR011990">
    <property type="entry name" value="TPR-like_helical_dom_sf"/>
</dbReference>
<protein>
    <submittedName>
        <fullName evidence="3">TPR-like protein</fullName>
    </submittedName>
</protein>
<reference evidence="3" key="1">
    <citation type="journal article" date="2016" name="Mol. Biol. Evol.">
        <title>Comparative Genomics of Early-Diverging Mushroom-Forming Fungi Provides Insights into the Origins of Lignocellulose Decay Capabilities.</title>
        <authorList>
            <person name="Nagy L.G."/>
            <person name="Riley R."/>
            <person name="Tritt A."/>
            <person name="Adam C."/>
            <person name="Daum C."/>
            <person name="Floudas D."/>
            <person name="Sun H."/>
            <person name="Yadav J.S."/>
            <person name="Pangilinan J."/>
            <person name="Larsson K.H."/>
            <person name="Matsuura K."/>
            <person name="Barry K."/>
            <person name="Labutti K."/>
            <person name="Kuo R."/>
            <person name="Ohm R.A."/>
            <person name="Bhattacharya S.S."/>
            <person name="Shirouzu T."/>
            <person name="Yoshinaga Y."/>
            <person name="Martin F.M."/>
            <person name="Grigoriev I.V."/>
            <person name="Hibbett D.S."/>
        </authorList>
    </citation>
    <scope>NUCLEOTIDE SEQUENCE [LARGE SCALE GENOMIC DNA]</scope>
    <source>
        <strain evidence="3">CBS 109695</strain>
    </source>
</reference>
<gene>
    <name evidence="3" type="ORF">FIBSPDRAFT_843230</name>
</gene>
<dbReference type="InterPro" id="IPR039340">
    <property type="entry name" value="Tfc4/TFIIIC-102/Sfc4"/>
</dbReference>
<feature type="compositionally biased region" description="Acidic residues" evidence="2">
    <location>
        <begin position="1"/>
        <end position="19"/>
    </location>
</feature>
<organism evidence="3">
    <name type="scientific">Athelia psychrophila</name>
    <dbReference type="NCBI Taxonomy" id="1759441"/>
    <lineage>
        <taxon>Eukaryota</taxon>
        <taxon>Fungi</taxon>
        <taxon>Dikarya</taxon>
        <taxon>Basidiomycota</taxon>
        <taxon>Agaricomycotina</taxon>
        <taxon>Agaricomycetes</taxon>
        <taxon>Agaricomycetidae</taxon>
        <taxon>Atheliales</taxon>
        <taxon>Atheliaceae</taxon>
        <taxon>Athelia</taxon>
    </lineage>
</organism>
<feature type="region of interest" description="Disordered" evidence="2">
    <location>
        <begin position="572"/>
        <end position="621"/>
    </location>
</feature>
<proteinExistence type="predicted"/>
<dbReference type="SMART" id="SM00028">
    <property type="entry name" value="TPR"/>
    <property type="match status" value="5"/>
</dbReference>
<feature type="compositionally biased region" description="Acidic residues" evidence="2">
    <location>
        <begin position="31"/>
        <end position="50"/>
    </location>
</feature>
<feature type="repeat" description="TPR" evidence="1">
    <location>
        <begin position="1014"/>
        <end position="1047"/>
    </location>
</feature>
<dbReference type="Gene3D" id="1.25.40.10">
    <property type="entry name" value="Tetratricopeptide repeat domain"/>
    <property type="match status" value="3"/>
</dbReference>
<dbReference type="PANTHER" id="PTHR23082">
    <property type="entry name" value="TRANSCRIPTION INITIATION FACTOR IIIC TFIIIC , POLYPEPTIDE 3-RELATED"/>
    <property type="match status" value="1"/>
</dbReference>
<sequence>MYAMDEKDDDINYYDDDAEGKDSDYDRTDDSGSDSDEAEDESSEEDDAHEPDDAPHDAEDEIEGDFDRLIANIRDTDGAAGSEMMTKQWDFSIEDKDAEFRDDLRAASGIGRKRHKGARQVGPILSQQVKALVGEGNQAFVDGDIPGTLRVMQEVIRIEPRAASAWAVLAQCYADLGDPLKELQLRIMAAHLRHDADEWERLARSSRELGYNQQALYCFGKLYSLDPANVDALWDRAALAQELGELRTARHSYLAILKRFPHDLTTLDALRTLLIELGDLSTCAALFQAAFDHYAALYPVPLAAPFPFPGPDSFPNPIDPNLNPDSSADAGGCPFGQMEVLVLTDLYNTLARHEDAVHAIRRGSRWLQGRAREAYWDACEDDREFDLRVDAGAELGGAGAGAGMAGAGMGMAGMVRERGGEGEGELVAGYFPLDVNARHRLAIARIKMGDVEEGKMHANIVLAEDLLDYAPLFAEIADAYFEREMYAEASGLYELLGEDPVTSTFSILLNAAACRRMLGNLKEAVELYKTVIEADPTHNDAKMKLAELYEILDEPRKALELVYQVIDARAKSRSGGREQTEQTEQPAESSNAPRASLFEESTRAGAADKRAKTGKTPKLTAAQLKELEDQKEGEVAMGWKRILELWPAMLGQAPPDGASGGAEREAAEREWMMEAEKLVEMFRETRVLFLAGKTSFRGVIQRKNLAKGNTPADEQRMASRLELLEQTNSAQKGKDGQQKTANVTVFRGLFFDEWMKLFIQYTFQLTKSGQYDLADEILRHVGYSNAYQSREKQDTLHCALISCALHCRKYTVVVEQCRKLINTHQFNNEAIRILVASLASGWRPAEAFILSTLQKFLLRELRLNEAAVKTPEALRYITHSRRYIVKTEKADIGDDGVDADDDVVLDDDADASSLPGKHNPGADITIPTKHNPAALAVYGQISIGVRSYQTAIYYLLQAYDHAPEDPMICLNLAIASIGRSMQRQADNRHHLVAQGLAFLSRYRSLRKHAPGGSSEVEFNFARAFQQLGLYSHAVKHYERVLEIADDNPTDDTVLSREAAYNLSQIYVITGAVPLARALYRRWLSL</sequence>
<feature type="compositionally biased region" description="Polar residues" evidence="2">
    <location>
        <begin position="582"/>
        <end position="593"/>
    </location>
</feature>
<dbReference type="PANTHER" id="PTHR23082:SF0">
    <property type="entry name" value="GENERAL TRANSCRIPTION FACTOR 3C POLYPEPTIDE 3"/>
    <property type="match status" value="1"/>
</dbReference>
<feature type="compositionally biased region" description="Basic and acidic residues" evidence="2">
    <location>
        <begin position="20"/>
        <end position="30"/>
    </location>
</feature>
<dbReference type="AlphaFoldDB" id="A0A167VMS2"/>
<dbReference type="PROSITE" id="PS50005">
    <property type="entry name" value="TPR"/>
    <property type="match status" value="2"/>
</dbReference>
<evidence type="ECO:0000256" key="2">
    <source>
        <dbReference type="SAM" id="MobiDB-lite"/>
    </source>
</evidence>
<feature type="compositionally biased region" description="Basic and acidic residues" evidence="2">
    <location>
        <begin position="600"/>
        <end position="611"/>
    </location>
</feature>
<feature type="repeat" description="TPR" evidence="1">
    <location>
        <begin position="505"/>
        <end position="538"/>
    </location>
</feature>
<dbReference type="EMBL" id="KV417856">
    <property type="protein sequence ID" value="KZP05181.1"/>
    <property type="molecule type" value="Genomic_DNA"/>
</dbReference>
<evidence type="ECO:0000256" key="1">
    <source>
        <dbReference type="PROSITE-ProRule" id="PRU00339"/>
    </source>
</evidence>
<dbReference type="SUPFAM" id="SSF48452">
    <property type="entry name" value="TPR-like"/>
    <property type="match status" value="2"/>
</dbReference>
<dbReference type="STRING" id="436010.A0A167VMS2"/>
<accession>A0A167VMS2</accession>
<dbReference type="OrthoDB" id="9991317at2759"/>
<dbReference type="InterPro" id="IPR019734">
    <property type="entry name" value="TPR_rpt"/>
</dbReference>
<feature type="region of interest" description="Disordered" evidence="2">
    <location>
        <begin position="1"/>
        <end position="59"/>
    </location>
</feature>
<dbReference type="GO" id="GO:0000127">
    <property type="term" value="C:transcription factor TFIIIC complex"/>
    <property type="evidence" value="ECO:0007669"/>
    <property type="project" value="TreeGrafter"/>
</dbReference>
<keyword evidence="1" id="KW-0802">TPR repeat</keyword>
<dbReference type="Pfam" id="PF13432">
    <property type="entry name" value="TPR_16"/>
    <property type="match status" value="2"/>
</dbReference>
<dbReference type="GO" id="GO:0006383">
    <property type="term" value="P:transcription by RNA polymerase III"/>
    <property type="evidence" value="ECO:0007669"/>
    <property type="project" value="InterPro"/>
</dbReference>
<name>A0A167VMS2_9AGAM</name>